<dbReference type="Proteomes" id="UP000590647">
    <property type="component" value="Unassembled WGS sequence"/>
</dbReference>
<proteinExistence type="predicted"/>
<organism evidence="1 2">
    <name type="scientific">Streptomyces caelestis</name>
    <dbReference type="NCBI Taxonomy" id="36816"/>
    <lineage>
        <taxon>Bacteria</taxon>
        <taxon>Bacillati</taxon>
        <taxon>Actinomycetota</taxon>
        <taxon>Actinomycetes</taxon>
        <taxon>Kitasatosporales</taxon>
        <taxon>Streptomycetaceae</taxon>
        <taxon>Streptomyces</taxon>
    </lineage>
</organism>
<comment type="caution">
    <text evidence="1">The sequence shown here is derived from an EMBL/GenBank/DDBJ whole genome shotgun (WGS) entry which is preliminary data.</text>
</comment>
<reference evidence="1 2" key="1">
    <citation type="submission" date="2020-08" db="EMBL/GenBank/DDBJ databases">
        <title>Sequencing the genomes of 1000 actinobacteria strains.</title>
        <authorList>
            <person name="Klenk H.-P."/>
        </authorList>
    </citation>
    <scope>NUCLEOTIDE SEQUENCE [LARGE SCALE GENOMIC DNA]</scope>
    <source>
        <strain evidence="1 2">DSM 40084</strain>
    </source>
</reference>
<gene>
    <name evidence="1" type="ORF">HDA41_006602</name>
</gene>
<sequence length="40" mass="4734">MQSVSERVWRIVLSEKQEGLLPLTEWRAILAHELTLKGEW</sequence>
<protein>
    <submittedName>
        <fullName evidence="1">Uncharacterized protein</fullName>
    </submittedName>
</protein>
<evidence type="ECO:0000313" key="2">
    <source>
        <dbReference type="Proteomes" id="UP000590647"/>
    </source>
</evidence>
<evidence type="ECO:0000313" key="1">
    <source>
        <dbReference type="EMBL" id="MBB5798638.1"/>
    </source>
</evidence>
<accession>A0A7W9HB17</accession>
<name>A0A7W9HB17_9ACTN</name>
<dbReference type="AlphaFoldDB" id="A0A7W9HB17"/>
<dbReference type="EMBL" id="JACHNE010000001">
    <property type="protein sequence ID" value="MBB5798638.1"/>
    <property type="molecule type" value="Genomic_DNA"/>
</dbReference>
<keyword evidence="2" id="KW-1185">Reference proteome</keyword>